<dbReference type="Pfam" id="PF17863">
    <property type="entry name" value="AAA_lid_2"/>
    <property type="match status" value="1"/>
</dbReference>
<reference evidence="2 3" key="1">
    <citation type="journal article" date="2024" name="Microbiology">
        <title>Methylomarinum rosea sp. nov., a novel halophilic methanotrophic bacterium from the hypersaline Lake Elton.</title>
        <authorList>
            <person name="Suleimanov R.Z."/>
            <person name="Oshkin I.Y."/>
            <person name="Danilova O.V."/>
            <person name="Suzina N.E."/>
            <person name="Dedysh S.N."/>
        </authorList>
    </citation>
    <scope>NUCLEOTIDE SEQUENCE [LARGE SCALE GENOMIC DNA]</scope>
    <source>
        <strain evidence="2 3">Ch1-1</strain>
    </source>
</reference>
<dbReference type="GO" id="GO:0016887">
    <property type="term" value="F:ATP hydrolysis activity"/>
    <property type="evidence" value="ECO:0007669"/>
    <property type="project" value="InterPro"/>
</dbReference>
<sequence>MNSDHQLSDWRDRALQFEQQINQTVLGQRQAIRDVVIAVFARGHVLLEGNVGVGKTTLLRAVAHGLGGDYQRIEGTIDLMPADLIYYTHLDSNGRPSVDPGPLLQQGDRLATFFFNEINRARPQVHSLLLRVMAERSVSAFNRDYLFPHIQVFADRNPVEKEETFELPAAARDRFMMEITIDKPDDVAMLDELIFNPRFHDVDRLVADSETGAIPYYQLNDIAEQIQLAITPSPTLRQYAVELCLASSRPAAYGISLSDVDMEQAILAGASPRGMSYLIRAARVHAWLDDRTTLLPEDLQAVLPVVMRHRIFLNPIYAYRQDELLPALLDGMLQQIAAP</sequence>
<dbReference type="SMART" id="SM00382">
    <property type="entry name" value="AAA"/>
    <property type="match status" value="1"/>
</dbReference>
<dbReference type="AlphaFoldDB" id="A0AAU7NZ18"/>
<dbReference type="InterPro" id="IPR003593">
    <property type="entry name" value="AAA+_ATPase"/>
</dbReference>
<dbReference type="CDD" id="cd00009">
    <property type="entry name" value="AAA"/>
    <property type="match status" value="1"/>
</dbReference>
<protein>
    <submittedName>
        <fullName evidence="2">MoxR family ATPase</fullName>
    </submittedName>
</protein>
<dbReference type="EMBL" id="CP157743">
    <property type="protein sequence ID" value="XBS22157.1"/>
    <property type="molecule type" value="Genomic_DNA"/>
</dbReference>
<dbReference type="RefSeq" id="WP_349432628.1">
    <property type="nucleotide sequence ID" value="NZ_CP157743.1"/>
</dbReference>
<dbReference type="PIRSF" id="PIRSF002849">
    <property type="entry name" value="AAA_ATPase_chaperone_MoxR_prd"/>
    <property type="match status" value="1"/>
</dbReference>
<evidence type="ECO:0000259" key="1">
    <source>
        <dbReference type="SMART" id="SM00382"/>
    </source>
</evidence>
<dbReference type="InterPro" id="IPR041628">
    <property type="entry name" value="ChlI/MoxR_AAA_lid"/>
</dbReference>
<dbReference type="Gene3D" id="3.40.50.300">
    <property type="entry name" value="P-loop containing nucleotide triphosphate hydrolases"/>
    <property type="match status" value="1"/>
</dbReference>
<dbReference type="Gene3D" id="1.10.8.80">
    <property type="entry name" value="Magnesium chelatase subunit I, C-Terminal domain"/>
    <property type="match status" value="1"/>
</dbReference>
<proteinExistence type="predicted"/>
<evidence type="ECO:0000313" key="3">
    <source>
        <dbReference type="Proteomes" id="UP001225378"/>
    </source>
</evidence>
<dbReference type="SUPFAM" id="SSF52540">
    <property type="entry name" value="P-loop containing nucleoside triphosphate hydrolases"/>
    <property type="match status" value="1"/>
</dbReference>
<keyword evidence="3" id="KW-1185">Reference proteome</keyword>
<dbReference type="PRINTS" id="PR00300">
    <property type="entry name" value="CLPPROTEASEA"/>
</dbReference>
<organism evidence="2 3">
    <name type="scientific">Methylomarinum roseum</name>
    <dbReference type="NCBI Taxonomy" id="3067653"/>
    <lineage>
        <taxon>Bacteria</taxon>
        <taxon>Pseudomonadati</taxon>
        <taxon>Pseudomonadota</taxon>
        <taxon>Gammaproteobacteria</taxon>
        <taxon>Methylococcales</taxon>
        <taxon>Methylococcaceae</taxon>
        <taxon>Methylomarinum</taxon>
    </lineage>
</organism>
<dbReference type="InterPro" id="IPR050764">
    <property type="entry name" value="CbbQ/NirQ/NorQ/GpvN"/>
</dbReference>
<dbReference type="InterPro" id="IPR027417">
    <property type="entry name" value="P-loop_NTPase"/>
</dbReference>
<dbReference type="PANTHER" id="PTHR42759:SF1">
    <property type="entry name" value="MAGNESIUM-CHELATASE SUBUNIT CHLD"/>
    <property type="match status" value="1"/>
</dbReference>
<dbReference type="KEGG" id="mech:Q9L42_008540"/>
<name>A0AAU7NZ18_9GAMM</name>
<dbReference type="GO" id="GO:0005524">
    <property type="term" value="F:ATP binding"/>
    <property type="evidence" value="ECO:0007669"/>
    <property type="project" value="InterPro"/>
</dbReference>
<dbReference type="PANTHER" id="PTHR42759">
    <property type="entry name" value="MOXR FAMILY PROTEIN"/>
    <property type="match status" value="1"/>
</dbReference>
<dbReference type="InterPro" id="IPR011703">
    <property type="entry name" value="ATPase_AAA-3"/>
</dbReference>
<dbReference type="Proteomes" id="UP001225378">
    <property type="component" value="Chromosome"/>
</dbReference>
<evidence type="ECO:0000313" key="2">
    <source>
        <dbReference type="EMBL" id="XBS22157.1"/>
    </source>
</evidence>
<dbReference type="InterPro" id="IPR001270">
    <property type="entry name" value="ClpA/B"/>
</dbReference>
<dbReference type="Pfam" id="PF07726">
    <property type="entry name" value="AAA_3"/>
    <property type="match status" value="1"/>
</dbReference>
<gene>
    <name evidence="2" type="ORF">Q9L42_008540</name>
</gene>
<accession>A0AAU7NZ18</accession>
<feature type="domain" description="AAA+ ATPase" evidence="1">
    <location>
        <begin position="41"/>
        <end position="185"/>
    </location>
</feature>